<dbReference type="PRINTS" id="PR01595">
    <property type="entry name" value="SYCDCHAPRONE"/>
</dbReference>
<dbReference type="RefSeq" id="WP_166506423.1">
    <property type="nucleotide sequence ID" value="NZ_LN854557.1"/>
</dbReference>
<evidence type="ECO:0000256" key="2">
    <source>
        <dbReference type="ARBA" id="ARBA00023186"/>
    </source>
</evidence>
<comment type="similarity">
    <text evidence="1">Belongs to the LcrH/SycD chaperone family.</text>
</comment>
<sequence>MKTKTRHAKSHSSHQKENLEQQYTENFMEAIQDGATLKDIHQIPESTMQDVYLYAYDFYQQGRLDDAESLFRFLCVYDFYNPEYVMGLAAVHQLKKSYEKAIELYALTYSLSENDYRPMLYAGQCNLMLRKGDMAKRCFEIVLEKSQDEHLMQKAQAYLVALAELETNEADAPGDNKETSDHD</sequence>
<dbReference type="AlphaFoldDB" id="A0A193QHA2"/>
<protein>
    <submittedName>
        <fullName evidence="3">Chaperone protein SicA</fullName>
    </submittedName>
</protein>
<evidence type="ECO:0000313" key="3">
    <source>
        <dbReference type="EMBL" id="CRL44295.1"/>
    </source>
</evidence>
<dbReference type="InterPro" id="IPR005415">
    <property type="entry name" value="T3SS_Ca_resp_chp_LcrH/SycD"/>
</dbReference>
<keyword evidence="2" id="KW-0143">Chaperone</keyword>
<dbReference type="NCBIfam" id="TIGR02552">
    <property type="entry name" value="LcrH_SycD"/>
    <property type="match status" value="1"/>
</dbReference>
<dbReference type="InterPro" id="IPR016379">
    <property type="entry name" value="T3SS_Ca_resp_chp_LcrH/SycD_sub"/>
</dbReference>
<name>A0A193QHA2_SODGM</name>
<evidence type="ECO:0000313" key="4">
    <source>
        <dbReference type="Proteomes" id="UP000245838"/>
    </source>
</evidence>
<dbReference type="EMBL" id="LN854557">
    <property type="protein sequence ID" value="CRL44295.1"/>
    <property type="molecule type" value="Genomic_DNA"/>
</dbReference>
<proteinExistence type="inferred from homology"/>
<dbReference type="InterPro" id="IPR011716">
    <property type="entry name" value="TPR-3"/>
</dbReference>
<dbReference type="NCBIfam" id="NF011859">
    <property type="entry name" value="PRK15331.1"/>
    <property type="match status" value="1"/>
</dbReference>
<accession>A0A193QHA2</accession>
<dbReference type="SUPFAM" id="SSF48452">
    <property type="entry name" value="TPR-like"/>
    <property type="match status" value="1"/>
</dbReference>
<dbReference type="PIRSF" id="PIRSF003165">
    <property type="entry name" value="Chaperone_SicA"/>
    <property type="match status" value="1"/>
</dbReference>
<gene>
    <name evidence="3" type="primary">sicA_1</name>
    <name evidence="3" type="ORF">SGGMMB4_01313</name>
</gene>
<organism evidence="3 4">
    <name type="scientific">Sodalis glossinidius (strain morsitans)</name>
    <dbReference type="NCBI Taxonomy" id="343509"/>
    <lineage>
        <taxon>Bacteria</taxon>
        <taxon>Pseudomonadati</taxon>
        <taxon>Pseudomonadota</taxon>
        <taxon>Gammaproteobacteria</taxon>
        <taxon>Enterobacterales</taxon>
        <taxon>Bruguierivoracaceae</taxon>
        <taxon>Sodalis</taxon>
    </lineage>
</organism>
<evidence type="ECO:0000256" key="1">
    <source>
        <dbReference type="ARBA" id="ARBA00010244"/>
    </source>
</evidence>
<dbReference type="InterPro" id="IPR011990">
    <property type="entry name" value="TPR-like_helical_dom_sf"/>
</dbReference>
<dbReference type="Proteomes" id="UP000245838">
    <property type="component" value="Chromosome sggmmb4_Chromosome"/>
</dbReference>
<reference evidence="3 4" key="1">
    <citation type="submission" date="2015-05" db="EMBL/GenBank/DDBJ databases">
        <authorList>
            <person name="Goodhead I."/>
        </authorList>
    </citation>
    <scope>NUCLEOTIDE SEQUENCE [LARGE SCALE GENOMIC DNA]</scope>
    <source>
        <strain evidence="4">morsitans</strain>
    </source>
</reference>
<dbReference type="Gene3D" id="1.25.40.10">
    <property type="entry name" value="Tetratricopeptide repeat domain"/>
    <property type="match status" value="1"/>
</dbReference>
<dbReference type="Pfam" id="PF07720">
    <property type="entry name" value="TPR_3"/>
    <property type="match status" value="2"/>
</dbReference>